<dbReference type="EMBL" id="DWVZ01000179">
    <property type="protein sequence ID" value="HJC64501.1"/>
    <property type="molecule type" value="Genomic_DNA"/>
</dbReference>
<sequence length="55" mass="6478">MENERNSKVSLKRSREKQRWKISGIAGQIKEIKEPFLRTEGKKAIMLSKNTMDKE</sequence>
<comment type="caution">
    <text evidence="1">The sequence shown here is derived from an EMBL/GenBank/DDBJ whole genome shotgun (WGS) entry which is preliminary data.</text>
</comment>
<evidence type="ECO:0000313" key="1">
    <source>
        <dbReference type="EMBL" id="HJC64501.1"/>
    </source>
</evidence>
<dbReference type="AlphaFoldDB" id="A0A9D2PPZ5"/>
<reference evidence="1" key="1">
    <citation type="journal article" date="2021" name="PeerJ">
        <title>Extensive microbial diversity within the chicken gut microbiome revealed by metagenomics and culture.</title>
        <authorList>
            <person name="Gilroy R."/>
            <person name="Ravi A."/>
            <person name="Getino M."/>
            <person name="Pursley I."/>
            <person name="Horton D.L."/>
            <person name="Alikhan N.F."/>
            <person name="Baker D."/>
            <person name="Gharbi K."/>
            <person name="Hall N."/>
            <person name="Watson M."/>
            <person name="Adriaenssens E.M."/>
            <person name="Foster-Nyarko E."/>
            <person name="Jarju S."/>
            <person name="Secka A."/>
            <person name="Antonio M."/>
            <person name="Oren A."/>
            <person name="Chaudhuri R.R."/>
            <person name="La Ragione R."/>
            <person name="Hildebrand F."/>
            <person name="Pallen M.J."/>
        </authorList>
    </citation>
    <scope>NUCLEOTIDE SEQUENCE</scope>
    <source>
        <strain evidence="1">ChiBcec2-3848</strain>
    </source>
</reference>
<dbReference type="Proteomes" id="UP000823886">
    <property type="component" value="Unassembled WGS sequence"/>
</dbReference>
<proteinExistence type="predicted"/>
<name>A0A9D2PPZ5_9FIRM</name>
<protein>
    <submittedName>
        <fullName evidence="1">Uncharacterized protein</fullName>
    </submittedName>
</protein>
<reference evidence="1" key="2">
    <citation type="submission" date="2021-04" db="EMBL/GenBank/DDBJ databases">
        <authorList>
            <person name="Gilroy R."/>
        </authorList>
    </citation>
    <scope>NUCLEOTIDE SEQUENCE</scope>
    <source>
        <strain evidence="1">ChiBcec2-3848</strain>
    </source>
</reference>
<gene>
    <name evidence="1" type="ORF">H9753_12960</name>
</gene>
<accession>A0A9D2PPZ5</accession>
<organism evidence="1 2">
    <name type="scientific">Candidatus Blautia merdavium</name>
    <dbReference type="NCBI Taxonomy" id="2838494"/>
    <lineage>
        <taxon>Bacteria</taxon>
        <taxon>Bacillati</taxon>
        <taxon>Bacillota</taxon>
        <taxon>Clostridia</taxon>
        <taxon>Lachnospirales</taxon>
        <taxon>Lachnospiraceae</taxon>
        <taxon>Blautia</taxon>
    </lineage>
</organism>
<evidence type="ECO:0000313" key="2">
    <source>
        <dbReference type="Proteomes" id="UP000823886"/>
    </source>
</evidence>